<keyword evidence="3" id="KW-1185">Reference proteome</keyword>
<feature type="domain" description="DUF6894" evidence="1">
    <location>
        <begin position="3"/>
        <end position="71"/>
    </location>
</feature>
<dbReference type="AlphaFoldDB" id="A0A512BSF3"/>
<gene>
    <name evidence="2" type="ORF">MAE02_25200</name>
</gene>
<dbReference type="Proteomes" id="UP000321085">
    <property type="component" value="Unassembled WGS sequence"/>
</dbReference>
<protein>
    <recommendedName>
        <fullName evidence="1">DUF6894 domain-containing protein</fullName>
    </recommendedName>
</protein>
<dbReference type="Pfam" id="PF21834">
    <property type="entry name" value="DUF6894"/>
    <property type="match status" value="1"/>
</dbReference>
<evidence type="ECO:0000313" key="3">
    <source>
        <dbReference type="Proteomes" id="UP000321085"/>
    </source>
</evidence>
<dbReference type="OrthoDB" id="8296556at2"/>
<accession>A0A512BSF3</accession>
<proteinExistence type="predicted"/>
<dbReference type="RefSeq" id="WP_114186991.1">
    <property type="nucleotide sequence ID" value="NZ_BJYU01000030.1"/>
</dbReference>
<name>A0A512BSF3_9HYPH</name>
<comment type="caution">
    <text evidence="2">The sequence shown here is derived from an EMBL/GenBank/DDBJ whole genome shotgun (WGS) entry which is preliminary data.</text>
</comment>
<dbReference type="EMBL" id="BJYU01000030">
    <property type="protein sequence ID" value="GEO14824.1"/>
    <property type="molecule type" value="Genomic_DNA"/>
</dbReference>
<sequence>MPRYFFNLNLEGEVVPDLEGQDFRDADEAWEATLAMARNLMQTEFSRPVNWTACYFQVTDEAGDIVHEFPFVEAINLSHPMH</sequence>
<organism evidence="2 3">
    <name type="scientific">Microvirga aerophila</name>
    <dbReference type="NCBI Taxonomy" id="670291"/>
    <lineage>
        <taxon>Bacteria</taxon>
        <taxon>Pseudomonadati</taxon>
        <taxon>Pseudomonadota</taxon>
        <taxon>Alphaproteobacteria</taxon>
        <taxon>Hyphomicrobiales</taxon>
        <taxon>Methylobacteriaceae</taxon>
        <taxon>Microvirga</taxon>
    </lineage>
</organism>
<evidence type="ECO:0000259" key="1">
    <source>
        <dbReference type="Pfam" id="PF21834"/>
    </source>
</evidence>
<dbReference type="InterPro" id="IPR054189">
    <property type="entry name" value="DUF6894"/>
</dbReference>
<evidence type="ECO:0000313" key="2">
    <source>
        <dbReference type="EMBL" id="GEO14824.1"/>
    </source>
</evidence>
<reference evidence="2 3" key="1">
    <citation type="submission" date="2019-07" db="EMBL/GenBank/DDBJ databases">
        <title>Whole genome shotgun sequence of Microvirga aerophila NBRC 106136.</title>
        <authorList>
            <person name="Hosoyama A."/>
            <person name="Uohara A."/>
            <person name="Ohji S."/>
            <person name="Ichikawa N."/>
        </authorList>
    </citation>
    <scope>NUCLEOTIDE SEQUENCE [LARGE SCALE GENOMIC DNA]</scope>
    <source>
        <strain evidence="2 3">NBRC 106136</strain>
    </source>
</reference>